<dbReference type="PANTHER" id="PTHR47691:SF3">
    <property type="entry name" value="HTH-TYPE TRANSCRIPTIONAL REGULATOR RV0890C-RELATED"/>
    <property type="match status" value="1"/>
</dbReference>
<organism evidence="2 3">
    <name type="scientific">Phytoactinopolyspora mesophila</name>
    <dbReference type="NCBI Taxonomy" id="2650750"/>
    <lineage>
        <taxon>Bacteria</taxon>
        <taxon>Bacillati</taxon>
        <taxon>Actinomycetota</taxon>
        <taxon>Actinomycetes</taxon>
        <taxon>Jiangellales</taxon>
        <taxon>Jiangellaceae</taxon>
        <taxon>Phytoactinopolyspora</taxon>
    </lineage>
</organism>
<accession>A0A7K3LYS8</accession>
<sequence length="903" mass="94729">MVAPTPTVSPRERDVLAAIARGASNAEIARALVLSVRTVESHVSALLRKLGAADRHQLASMAAGLVDDVSRSPGGIRGVPAARTSFIGRDEEIASVRRLVTASRITTIVAPGGAGKTRLAAAVAGEVADAFPSGGGFVDLVPATPGSVAESVASALGVAQQPGQSLEATIAARLRGRSLLVLDNCEHVAESVAGLVSRLAEWLPELSILITSRERLAIPEETVIYLGPLRSVEDAVALFTERARSGGADLDPADQPRIAGICERVGRSPLAIELAAARFASLGFNGLEVALDDQLRALAGSRALSQRHRSMRAVVAWSYGLLARDERDVLARISLFSTTFDLPSAASVAGADVAVVADILGRLVDKSLVQRVAPGNGPARWTILEVVRQYAREQLDESADHESTVTAYVRWAGTIMGRLLGRITEPTWQDDLDAVIDDIRQAIDVQPGAAERYGLSVDAARLVSMRGFTDEAVERFRAAADIAPDAGAEFAALIQAAAAEHLVAGAGAQFQALIRLADRMGTHSSNRDAAGALAVIVATRFRGSNFDPPVDYDELAALIGTTRVGAGTEDADPAQTPPDTVHAYRAVARAWMSGSRPQEVELEAASMAVDAAQAFGDPALTSAALDALCTAHAVRGEPASSFDVCRRRLDLVSRMDATLPQTAVEVVDAYRAASTYAVAVGEIAAAVDTARRAAADPNVTAHPYAADGMLVTALALAGEHAETQRLGEILWSRIEAAGRPRHAPLAVPLLAAALAAGLSDDDAGMRRWRARAATMTADGVLANSPNLAPWEAFVRGRVALHSGTDLEEALAAASVDFTSGRFDGYAAAVAAELAMRLSEAEADELVERAAGYTTHNRWAAASRERALAQRAGDTAALTEVAECWARIGAEFERSATLELAREV</sequence>
<dbReference type="SMART" id="SM00421">
    <property type="entry name" value="HTH_LUXR"/>
    <property type="match status" value="1"/>
</dbReference>
<dbReference type="PROSITE" id="PS50043">
    <property type="entry name" value="HTH_LUXR_2"/>
    <property type="match status" value="1"/>
</dbReference>
<dbReference type="InterPro" id="IPR027417">
    <property type="entry name" value="P-loop_NTPase"/>
</dbReference>
<dbReference type="PROSITE" id="PS00622">
    <property type="entry name" value="HTH_LUXR_1"/>
    <property type="match status" value="1"/>
</dbReference>
<dbReference type="InterPro" id="IPR016032">
    <property type="entry name" value="Sig_transdc_resp-reg_C-effctor"/>
</dbReference>
<dbReference type="InterPro" id="IPR036388">
    <property type="entry name" value="WH-like_DNA-bd_sf"/>
</dbReference>
<dbReference type="PANTHER" id="PTHR47691">
    <property type="entry name" value="REGULATOR-RELATED"/>
    <property type="match status" value="1"/>
</dbReference>
<dbReference type="SUPFAM" id="SSF46894">
    <property type="entry name" value="C-terminal effector domain of the bipartite response regulators"/>
    <property type="match status" value="1"/>
</dbReference>
<reference evidence="2 3" key="1">
    <citation type="submission" date="2019-11" db="EMBL/GenBank/DDBJ databases">
        <authorList>
            <person name="Li X.-J."/>
            <person name="Feng X.-M."/>
        </authorList>
    </citation>
    <scope>NUCLEOTIDE SEQUENCE [LARGE SCALE GENOMIC DNA]</scope>
    <source>
        <strain evidence="2 3">XMNu-373</strain>
    </source>
</reference>
<feature type="domain" description="HTH luxR-type" evidence="1">
    <location>
        <begin position="1"/>
        <end position="66"/>
    </location>
</feature>
<dbReference type="CDD" id="cd06170">
    <property type="entry name" value="LuxR_C_like"/>
    <property type="match status" value="1"/>
</dbReference>
<keyword evidence="3" id="KW-1185">Reference proteome</keyword>
<evidence type="ECO:0000313" key="3">
    <source>
        <dbReference type="Proteomes" id="UP000460435"/>
    </source>
</evidence>
<dbReference type="Gene3D" id="1.10.10.10">
    <property type="entry name" value="Winged helix-like DNA-binding domain superfamily/Winged helix DNA-binding domain"/>
    <property type="match status" value="1"/>
</dbReference>
<dbReference type="Pfam" id="PF00196">
    <property type="entry name" value="GerE"/>
    <property type="match status" value="1"/>
</dbReference>
<name>A0A7K3LYS8_9ACTN</name>
<protein>
    <recommendedName>
        <fullName evidence="1">HTH luxR-type domain-containing protein</fullName>
    </recommendedName>
</protein>
<evidence type="ECO:0000259" key="1">
    <source>
        <dbReference type="PROSITE" id="PS50043"/>
    </source>
</evidence>
<dbReference type="SUPFAM" id="SSF52540">
    <property type="entry name" value="P-loop containing nucleoside triphosphate hydrolases"/>
    <property type="match status" value="1"/>
</dbReference>
<dbReference type="GO" id="GO:0003677">
    <property type="term" value="F:DNA binding"/>
    <property type="evidence" value="ECO:0007669"/>
    <property type="project" value="InterPro"/>
</dbReference>
<dbReference type="InterPro" id="IPR058852">
    <property type="entry name" value="HTH_77"/>
</dbReference>
<proteinExistence type="predicted"/>
<gene>
    <name evidence="2" type="ORF">F7O44_02025</name>
</gene>
<comment type="caution">
    <text evidence="2">The sequence shown here is derived from an EMBL/GenBank/DDBJ whole genome shotgun (WGS) entry which is preliminary data.</text>
</comment>
<dbReference type="Pfam" id="PF25872">
    <property type="entry name" value="HTH_77"/>
    <property type="match status" value="1"/>
</dbReference>
<dbReference type="RefSeq" id="WP_162448512.1">
    <property type="nucleotide sequence ID" value="NZ_WLZY01000001.1"/>
</dbReference>
<dbReference type="Proteomes" id="UP000460435">
    <property type="component" value="Unassembled WGS sequence"/>
</dbReference>
<dbReference type="GO" id="GO:0006355">
    <property type="term" value="P:regulation of DNA-templated transcription"/>
    <property type="evidence" value="ECO:0007669"/>
    <property type="project" value="InterPro"/>
</dbReference>
<dbReference type="AlphaFoldDB" id="A0A7K3LYS8"/>
<evidence type="ECO:0000313" key="2">
    <source>
        <dbReference type="EMBL" id="NDL55842.1"/>
    </source>
</evidence>
<dbReference type="Gene3D" id="3.40.50.300">
    <property type="entry name" value="P-loop containing nucleotide triphosphate hydrolases"/>
    <property type="match status" value="1"/>
</dbReference>
<dbReference type="PRINTS" id="PR00038">
    <property type="entry name" value="HTHLUXR"/>
</dbReference>
<dbReference type="EMBL" id="WLZY01000001">
    <property type="protein sequence ID" value="NDL55842.1"/>
    <property type="molecule type" value="Genomic_DNA"/>
</dbReference>
<dbReference type="InterPro" id="IPR000792">
    <property type="entry name" value="Tscrpt_reg_LuxR_C"/>
</dbReference>